<dbReference type="AlphaFoldDB" id="A0A6G1HBQ4"/>
<organism evidence="2 3">
    <name type="scientific">Aulographum hederae CBS 113979</name>
    <dbReference type="NCBI Taxonomy" id="1176131"/>
    <lineage>
        <taxon>Eukaryota</taxon>
        <taxon>Fungi</taxon>
        <taxon>Dikarya</taxon>
        <taxon>Ascomycota</taxon>
        <taxon>Pezizomycotina</taxon>
        <taxon>Dothideomycetes</taxon>
        <taxon>Pleosporomycetidae</taxon>
        <taxon>Aulographales</taxon>
        <taxon>Aulographaceae</taxon>
    </lineage>
</organism>
<gene>
    <name evidence="2" type="ORF">K402DRAFT_309138</name>
</gene>
<proteinExistence type="predicted"/>
<feature type="compositionally biased region" description="Polar residues" evidence="1">
    <location>
        <begin position="359"/>
        <end position="373"/>
    </location>
</feature>
<feature type="region of interest" description="Disordered" evidence="1">
    <location>
        <begin position="293"/>
        <end position="439"/>
    </location>
</feature>
<evidence type="ECO:0008006" key="4">
    <source>
        <dbReference type="Google" id="ProtNLM"/>
    </source>
</evidence>
<keyword evidence="3" id="KW-1185">Reference proteome</keyword>
<evidence type="ECO:0000313" key="2">
    <source>
        <dbReference type="EMBL" id="KAF1990460.1"/>
    </source>
</evidence>
<feature type="compositionally biased region" description="Acidic residues" evidence="1">
    <location>
        <begin position="314"/>
        <end position="323"/>
    </location>
</feature>
<feature type="non-terminal residue" evidence="2">
    <location>
        <position position="1"/>
    </location>
</feature>
<dbReference type="Proteomes" id="UP000800041">
    <property type="component" value="Unassembled WGS sequence"/>
</dbReference>
<sequence>PAEPARKVFKCIVDDTALLCGVKKSTRDGIRKWVNNGSLRLFVPLYTLTSLNKLRTRNGRTGRDASDTLRWLDEITSDIAVHSRDGVHIQESMEAYDRWTQVEEYLSPQTLLSMDTEDAEADAATADLEALHLEAGSDASSLGSQDSNELRTPTPSSPRSAYSSTSPGLLNASPYKAAKQMPTPPRERNAHKKNMSSGSAGQGQANNSGIPHSLRPLFNYVVWCIHADPTPDAPVEPFLLLTNDDRKCHIASRFGVRAKRLEQLRDMISREDLEYKNRMTVLKKESESVVISPSIAKHADVGTENAQPRGEDKQSDEDEEDEEVVFKRAPRGPHVEKKIWDPNSFGRNKPTLVGPTPSTPQAPVQAPTHTPTSRGGGRGKRGGFNRGGPYTPKHIAANRMAAKQPAVHDVNQPIDPDSYSRPMNGMSASRGDRRKLWQP</sequence>
<feature type="compositionally biased region" description="Polar residues" evidence="1">
    <location>
        <begin position="195"/>
        <end position="208"/>
    </location>
</feature>
<feature type="region of interest" description="Disordered" evidence="1">
    <location>
        <begin position="136"/>
        <end position="208"/>
    </location>
</feature>
<protein>
    <recommendedName>
        <fullName evidence="4">PIN domain-containing protein</fullName>
    </recommendedName>
</protein>
<accession>A0A6G1HBQ4</accession>
<feature type="compositionally biased region" description="Polar residues" evidence="1">
    <location>
        <begin position="138"/>
        <end position="151"/>
    </location>
</feature>
<name>A0A6G1HBQ4_9PEZI</name>
<dbReference type="EMBL" id="ML977142">
    <property type="protein sequence ID" value="KAF1990460.1"/>
    <property type="molecule type" value="Genomic_DNA"/>
</dbReference>
<dbReference type="OrthoDB" id="5361617at2759"/>
<reference evidence="2" key="1">
    <citation type="journal article" date="2020" name="Stud. Mycol.">
        <title>101 Dothideomycetes genomes: a test case for predicting lifestyles and emergence of pathogens.</title>
        <authorList>
            <person name="Haridas S."/>
            <person name="Albert R."/>
            <person name="Binder M."/>
            <person name="Bloem J."/>
            <person name="Labutti K."/>
            <person name="Salamov A."/>
            <person name="Andreopoulos B."/>
            <person name="Baker S."/>
            <person name="Barry K."/>
            <person name="Bills G."/>
            <person name="Bluhm B."/>
            <person name="Cannon C."/>
            <person name="Castanera R."/>
            <person name="Culley D."/>
            <person name="Daum C."/>
            <person name="Ezra D."/>
            <person name="Gonzalez J."/>
            <person name="Henrissat B."/>
            <person name="Kuo A."/>
            <person name="Liang C."/>
            <person name="Lipzen A."/>
            <person name="Lutzoni F."/>
            <person name="Magnuson J."/>
            <person name="Mondo S."/>
            <person name="Nolan M."/>
            <person name="Ohm R."/>
            <person name="Pangilinan J."/>
            <person name="Park H.-J."/>
            <person name="Ramirez L."/>
            <person name="Alfaro M."/>
            <person name="Sun H."/>
            <person name="Tritt A."/>
            <person name="Yoshinaga Y."/>
            <person name="Zwiers L.-H."/>
            <person name="Turgeon B."/>
            <person name="Goodwin S."/>
            <person name="Spatafora J."/>
            <person name="Crous P."/>
            <person name="Grigoriev I."/>
        </authorList>
    </citation>
    <scope>NUCLEOTIDE SEQUENCE</scope>
    <source>
        <strain evidence="2">CBS 113979</strain>
    </source>
</reference>
<evidence type="ECO:0000313" key="3">
    <source>
        <dbReference type="Proteomes" id="UP000800041"/>
    </source>
</evidence>
<feature type="compositionally biased region" description="Basic and acidic residues" evidence="1">
    <location>
        <begin position="430"/>
        <end position="439"/>
    </location>
</feature>
<feature type="compositionally biased region" description="Low complexity" evidence="1">
    <location>
        <begin position="152"/>
        <end position="167"/>
    </location>
</feature>
<evidence type="ECO:0000256" key="1">
    <source>
        <dbReference type="SAM" id="MobiDB-lite"/>
    </source>
</evidence>
<feature type="non-terminal residue" evidence="2">
    <location>
        <position position="439"/>
    </location>
</feature>